<organism evidence="2 3">
    <name type="scientific">Treponema ruminis</name>
    <dbReference type="NCBI Taxonomy" id="744515"/>
    <lineage>
        <taxon>Bacteria</taxon>
        <taxon>Pseudomonadati</taxon>
        <taxon>Spirochaetota</taxon>
        <taxon>Spirochaetia</taxon>
        <taxon>Spirochaetales</taxon>
        <taxon>Treponemataceae</taxon>
        <taxon>Treponema</taxon>
    </lineage>
</organism>
<dbReference type="EMBL" id="JACHFQ010000006">
    <property type="protein sequence ID" value="MBB5226800.1"/>
    <property type="molecule type" value="Genomic_DNA"/>
</dbReference>
<proteinExistence type="predicted"/>
<comment type="caution">
    <text evidence="2">The sequence shown here is derived from an EMBL/GenBank/DDBJ whole genome shotgun (WGS) entry which is preliminary data.</text>
</comment>
<evidence type="ECO:0000259" key="1">
    <source>
        <dbReference type="Pfam" id="PF13392"/>
    </source>
</evidence>
<dbReference type="AlphaFoldDB" id="A0A7W8GAF4"/>
<name>A0A7W8GAF4_9SPIR</name>
<dbReference type="SUPFAM" id="SSF54060">
    <property type="entry name" value="His-Me finger endonucleases"/>
    <property type="match status" value="1"/>
</dbReference>
<protein>
    <recommendedName>
        <fullName evidence="1">HNH nuclease domain-containing protein</fullName>
    </recommendedName>
</protein>
<dbReference type="Gene3D" id="3.90.75.20">
    <property type="match status" value="1"/>
</dbReference>
<keyword evidence="3" id="KW-1185">Reference proteome</keyword>
<dbReference type="InterPro" id="IPR003615">
    <property type="entry name" value="HNH_nuc"/>
</dbReference>
<accession>A0A7W8GAF4</accession>
<evidence type="ECO:0000313" key="2">
    <source>
        <dbReference type="EMBL" id="MBB5226800.1"/>
    </source>
</evidence>
<dbReference type="Proteomes" id="UP000518887">
    <property type="component" value="Unassembled WGS sequence"/>
</dbReference>
<dbReference type="RefSeq" id="WP_184660386.1">
    <property type="nucleotide sequence ID" value="NZ_CP031518.1"/>
</dbReference>
<dbReference type="Pfam" id="PF13392">
    <property type="entry name" value="HNH_3"/>
    <property type="match status" value="1"/>
</dbReference>
<evidence type="ECO:0000313" key="3">
    <source>
        <dbReference type="Proteomes" id="UP000518887"/>
    </source>
</evidence>
<gene>
    <name evidence="2" type="ORF">HNP76_002181</name>
</gene>
<dbReference type="InterPro" id="IPR044925">
    <property type="entry name" value="His-Me_finger_sf"/>
</dbReference>
<reference evidence="2 3" key="1">
    <citation type="submission" date="2020-08" db="EMBL/GenBank/DDBJ databases">
        <title>Genomic Encyclopedia of Type Strains, Phase IV (KMG-IV): sequencing the most valuable type-strain genomes for metagenomic binning, comparative biology and taxonomic classification.</title>
        <authorList>
            <person name="Goeker M."/>
        </authorList>
    </citation>
    <scope>NUCLEOTIDE SEQUENCE [LARGE SCALE GENOMIC DNA]</scope>
    <source>
        <strain evidence="2 3">DSM 103462</strain>
    </source>
</reference>
<feature type="domain" description="HNH nuclease" evidence="1">
    <location>
        <begin position="427"/>
        <end position="465"/>
    </location>
</feature>
<sequence length="484" mass="56614">MRKISDAFKNYLTNNEDIRPLLEQIKTDSTLDCEIRENKLQIYYRGAELFSIEEKSGKFYFTKSGNSIIKEKNEEICKEAIRDMVDITIPKRKNLLDLYGQNGPEGSERESQQLIVRENNLNLKAEETDYYIVDIENVDSYLGLRFDLLAVKTKHDGKDRTTPPKKLAIMELKYSDDSVDSGESSLENHFIDLSNFLTDETKYFELKAQIRYLFNLKCELGIINKPNVKNDFVIKENDLAEKPEYIIIFANYNVNDLKQNQNLYNLLIKIRNKYPLVFDKMDVRVATSAFMGYALYADYMIPYDDFVNSLLKKGLTNKEFIEQYTELQEKNTWHYGNEKKLFNKKDYEKIYNHGMNEISKDLPDEKWASLSHIKGYSKYSVSSFGRVKFNEIVLEQGDYNNSGYLKLDPRNLYPGKIDHEINVYTLIAMGFLGKTFNDGYDVHHKDNNGYDCRLENLVLLTRKQHIAIHSNIPKKDLKSFLSEE</sequence>